<comment type="caution">
    <text evidence="2">The sequence shown here is derived from an EMBL/GenBank/DDBJ whole genome shotgun (WGS) entry which is preliminary data.</text>
</comment>
<dbReference type="InterPro" id="IPR024305">
    <property type="entry name" value="ssDNA-bd_DdrB-like"/>
</dbReference>
<dbReference type="Proteomes" id="UP001185331">
    <property type="component" value="Unassembled WGS sequence"/>
</dbReference>
<evidence type="ECO:0000313" key="3">
    <source>
        <dbReference type="Proteomes" id="UP001185331"/>
    </source>
</evidence>
<gene>
    <name evidence="2" type="ORF">J2Y00_002030</name>
</gene>
<name>A0AAE4BMG3_9DEIO</name>
<dbReference type="AlphaFoldDB" id="A0AAE4BMG3"/>
<protein>
    <submittedName>
        <fullName evidence="2">Uncharacterized protein</fullName>
    </submittedName>
</protein>
<sequence length="224" mass="24609">MLHIEFLTDLGARVTVDVESAEKLLDTQRQYGRLGWTSGEVPSGGYQFPLENEPDFDWALIGARKWTNPDGEDMIIHKGHAYRRRELEAVDSRKMKLPAAVKYSRGAKSTDPEHIREKSDGEFEYVTLVIFRGGKRQERYAVGAASAGSTRSAAPQTRPAARPAGADAPAAGAAPMNRGQLLNALSTKLRETRVPQAEVLERFQASSLSALTDDQIRTVLAEVS</sequence>
<feature type="region of interest" description="Disordered" evidence="1">
    <location>
        <begin position="143"/>
        <end position="174"/>
    </location>
</feature>
<evidence type="ECO:0000256" key="1">
    <source>
        <dbReference type="SAM" id="MobiDB-lite"/>
    </source>
</evidence>
<reference evidence="2" key="1">
    <citation type="submission" date="2023-07" db="EMBL/GenBank/DDBJ databases">
        <title>Sorghum-associated microbial communities from plants grown in Nebraska, USA.</title>
        <authorList>
            <person name="Schachtman D."/>
        </authorList>
    </citation>
    <scope>NUCLEOTIDE SEQUENCE</scope>
    <source>
        <strain evidence="2">BE330</strain>
    </source>
</reference>
<dbReference type="EMBL" id="JAVDQK010000004">
    <property type="protein sequence ID" value="MDR6218467.1"/>
    <property type="molecule type" value="Genomic_DNA"/>
</dbReference>
<proteinExistence type="predicted"/>
<evidence type="ECO:0000313" key="2">
    <source>
        <dbReference type="EMBL" id="MDR6218467.1"/>
    </source>
</evidence>
<dbReference type="Pfam" id="PF12747">
    <property type="entry name" value="DdrB"/>
    <property type="match status" value="1"/>
</dbReference>
<organism evidence="2 3">
    <name type="scientific">Deinococcus soli</name>
    <name type="common">ex Cha et al. 2016</name>
    <dbReference type="NCBI Taxonomy" id="1309411"/>
    <lineage>
        <taxon>Bacteria</taxon>
        <taxon>Thermotogati</taxon>
        <taxon>Deinococcota</taxon>
        <taxon>Deinococci</taxon>
        <taxon>Deinococcales</taxon>
        <taxon>Deinococcaceae</taxon>
        <taxon>Deinococcus</taxon>
    </lineage>
</organism>
<accession>A0AAE4BMG3</accession>